<dbReference type="SUPFAM" id="SSF48371">
    <property type="entry name" value="ARM repeat"/>
    <property type="match status" value="1"/>
</dbReference>
<feature type="compositionally biased region" description="Acidic residues" evidence="2">
    <location>
        <begin position="467"/>
        <end position="484"/>
    </location>
</feature>
<evidence type="ECO:0000259" key="3">
    <source>
        <dbReference type="PROSITE" id="PS50966"/>
    </source>
</evidence>
<dbReference type="AlphaFoldDB" id="A0A430FUH5"/>
<gene>
    <name evidence="4" type="ORF">D2E24_0883</name>
</gene>
<keyword evidence="5" id="KW-1185">Reference proteome</keyword>
<keyword evidence="1" id="KW-0479">Metal-binding</keyword>
<keyword evidence="1" id="KW-0863">Zinc-finger</keyword>
<evidence type="ECO:0000313" key="4">
    <source>
        <dbReference type="EMBL" id="RSX56938.1"/>
    </source>
</evidence>
<evidence type="ECO:0000256" key="2">
    <source>
        <dbReference type="SAM" id="MobiDB-lite"/>
    </source>
</evidence>
<organism evidence="4 5">
    <name type="scientific">Bifidobacterium samirii</name>
    <dbReference type="NCBI Taxonomy" id="2306974"/>
    <lineage>
        <taxon>Bacteria</taxon>
        <taxon>Bacillati</taxon>
        <taxon>Actinomycetota</taxon>
        <taxon>Actinomycetes</taxon>
        <taxon>Bifidobacteriales</taxon>
        <taxon>Bifidobacteriaceae</taxon>
        <taxon>Bifidobacterium</taxon>
    </lineage>
</organism>
<dbReference type="GO" id="GO:0008270">
    <property type="term" value="F:zinc ion binding"/>
    <property type="evidence" value="ECO:0007669"/>
    <property type="project" value="UniProtKB-KW"/>
</dbReference>
<dbReference type="EMBL" id="QXGK01000007">
    <property type="protein sequence ID" value="RSX56938.1"/>
    <property type="molecule type" value="Genomic_DNA"/>
</dbReference>
<evidence type="ECO:0000256" key="1">
    <source>
        <dbReference type="PROSITE-ProRule" id="PRU00325"/>
    </source>
</evidence>
<keyword evidence="1" id="KW-0862">Zinc</keyword>
<name>A0A430FUH5_9BIFI</name>
<dbReference type="InterPro" id="IPR007527">
    <property type="entry name" value="Znf_SWIM"/>
</dbReference>
<dbReference type="Pfam" id="PF04434">
    <property type="entry name" value="SWIM"/>
    <property type="match status" value="1"/>
</dbReference>
<sequence length="484" mass="55676">MTMMSDADIDEFLQGHHYGLFKPHIYERGHAYYDAGRVGEPEPIAQDLWHAVVRGGDDYQVDVRLHRGRVVSAACSCPYARRAAYCKHAAAVLIAMTELLRRQRDRERGIDPAFPNDASFAVRWYARNQFSSFPRLSDDDWRAVKHILETLYEFPDLEKLFRRMTLGLLGGSDPDEHHGRWTPLNTEPSTMTLTQQLNEAARRKRHKRRDCDSSLANMRLLVPGFGTTQLNELPHTWMTILEAAYEHLHDAEGLRRLYSYYILIAQTDPEAVYVERLRAVSGDHWAEDRDEIIRLRGKCHRICGMSPINPAFERLVREERLPKDAFDYCRQVGGAILSIRMLDVIAQDPELLEQTMQRLRTMLRDPDSDIYSVNDGPSAERVGHWIRRIDTAAGYEEARALAEHIAGMFPRREKLRAALEDYVPKTDTFPELDDDDWDDWDDGDDDGCDDSEIIFYDDGGALPPRDDDVEYDSDEPGEGSDDDE</sequence>
<dbReference type="Proteomes" id="UP000287470">
    <property type="component" value="Unassembled WGS sequence"/>
</dbReference>
<feature type="domain" description="SWIM-type" evidence="3">
    <location>
        <begin position="59"/>
        <end position="97"/>
    </location>
</feature>
<feature type="compositionally biased region" description="Acidic residues" evidence="2">
    <location>
        <begin position="430"/>
        <end position="452"/>
    </location>
</feature>
<dbReference type="InterPro" id="IPR016024">
    <property type="entry name" value="ARM-type_fold"/>
</dbReference>
<comment type="caution">
    <text evidence="4">The sequence shown here is derived from an EMBL/GenBank/DDBJ whole genome shotgun (WGS) entry which is preliminary data.</text>
</comment>
<reference evidence="4 5" key="1">
    <citation type="submission" date="2018-09" db="EMBL/GenBank/DDBJ databases">
        <title>Characterization of the phylogenetic diversity of five novel species belonging to the genus Bifidobacterium.</title>
        <authorList>
            <person name="Lugli G.A."/>
            <person name="Duranti S."/>
            <person name="Milani C."/>
        </authorList>
    </citation>
    <scope>NUCLEOTIDE SEQUENCE [LARGE SCALE GENOMIC DNA]</scope>
    <source>
        <strain evidence="4 5">2033B</strain>
    </source>
</reference>
<proteinExistence type="predicted"/>
<protein>
    <submittedName>
        <fullName evidence="4">Zinc finger, SWIM domain-containing protein</fullName>
    </submittedName>
</protein>
<feature type="region of interest" description="Disordered" evidence="2">
    <location>
        <begin position="426"/>
        <end position="484"/>
    </location>
</feature>
<accession>A0A430FUH5</accession>
<evidence type="ECO:0000313" key="5">
    <source>
        <dbReference type="Proteomes" id="UP000287470"/>
    </source>
</evidence>
<dbReference type="PROSITE" id="PS50966">
    <property type="entry name" value="ZF_SWIM"/>
    <property type="match status" value="1"/>
</dbReference>